<dbReference type="Proteomes" id="UP001352852">
    <property type="component" value="Unassembled WGS sequence"/>
</dbReference>
<comment type="caution">
    <text evidence="2">The sequence shown here is derived from an EMBL/GenBank/DDBJ whole genome shotgun (WGS) entry which is preliminary data.</text>
</comment>
<evidence type="ECO:0000313" key="3">
    <source>
        <dbReference type="Proteomes" id="UP001352852"/>
    </source>
</evidence>
<feature type="region of interest" description="Disordered" evidence="1">
    <location>
        <begin position="54"/>
        <end position="89"/>
    </location>
</feature>
<accession>A0ABU7EWF7</accession>
<dbReference type="EMBL" id="JAHUTJ010067917">
    <property type="protein sequence ID" value="MED6291356.1"/>
    <property type="molecule type" value="Genomic_DNA"/>
</dbReference>
<organism evidence="2 3">
    <name type="scientific">Characodon lateralis</name>
    <dbReference type="NCBI Taxonomy" id="208331"/>
    <lineage>
        <taxon>Eukaryota</taxon>
        <taxon>Metazoa</taxon>
        <taxon>Chordata</taxon>
        <taxon>Craniata</taxon>
        <taxon>Vertebrata</taxon>
        <taxon>Euteleostomi</taxon>
        <taxon>Actinopterygii</taxon>
        <taxon>Neopterygii</taxon>
        <taxon>Teleostei</taxon>
        <taxon>Neoteleostei</taxon>
        <taxon>Acanthomorphata</taxon>
        <taxon>Ovalentaria</taxon>
        <taxon>Atherinomorphae</taxon>
        <taxon>Cyprinodontiformes</taxon>
        <taxon>Goodeidae</taxon>
        <taxon>Characodon</taxon>
    </lineage>
</organism>
<keyword evidence="3" id="KW-1185">Reference proteome</keyword>
<proteinExistence type="predicted"/>
<protein>
    <submittedName>
        <fullName evidence="2">Uncharacterized protein</fullName>
    </submittedName>
</protein>
<sequence length="89" mass="10034">MVLCKSLPPQSASNKLDSSFLKGGLEQQDDFYSTLHFSLKDDCPEVRFNAPALESRRYSSGEKRQRTKSKIREDAGSCRSIRPDPAKLL</sequence>
<evidence type="ECO:0000256" key="1">
    <source>
        <dbReference type="SAM" id="MobiDB-lite"/>
    </source>
</evidence>
<name>A0ABU7EWF7_9TELE</name>
<evidence type="ECO:0000313" key="2">
    <source>
        <dbReference type="EMBL" id="MED6291356.1"/>
    </source>
</evidence>
<reference evidence="2 3" key="1">
    <citation type="submission" date="2021-06" db="EMBL/GenBank/DDBJ databases">
        <authorList>
            <person name="Palmer J.M."/>
        </authorList>
    </citation>
    <scope>NUCLEOTIDE SEQUENCE [LARGE SCALE GENOMIC DNA]</scope>
    <source>
        <strain evidence="2 3">CL_MEX2019</strain>
        <tissue evidence="2">Muscle</tissue>
    </source>
</reference>
<gene>
    <name evidence="2" type="ORF">CHARACLAT_022719</name>
</gene>